<dbReference type="AlphaFoldDB" id="A0A0K0DE87"/>
<comment type="similarity">
    <text evidence="1">Belongs to the GILT family.</text>
</comment>
<dbReference type="Proteomes" id="UP000035642">
    <property type="component" value="Unassembled WGS sequence"/>
</dbReference>
<organism evidence="3 4">
    <name type="scientific">Angiostrongylus cantonensis</name>
    <name type="common">Rat lungworm</name>
    <dbReference type="NCBI Taxonomy" id="6313"/>
    <lineage>
        <taxon>Eukaryota</taxon>
        <taxon>Metazoa</taxon>
        <taxon>Ecdysozoa</taxon>
        <taxon>Nematoda</taxon>
        <taxon>Chromadorea</taxon>
        <taxon>Rhabditida</taxon>
        <taxon>Rhabditina</taxon>
        <taxon>Rhabditomorpha</taxon>
        <taxon>Strongyloidea</taxon>
        <taxon>Metastrongylidae</taxon>
        <taxon>Angiostrongylus</taxon>
    </lineage>
</organism>
<evidence type="ECO:0000313" key="3">
    <source>
        <dbReference type="Proteomes" id="UP000035642"/>
    </source>
</evidence>
<accession>A0A0K0DE87</accession>
<sequence>MKAWSMLSNTGRIELTMIPFGKARCVATTGDDYECTCQHGESECLLNQLMNCVLERIGVPDRTVPIVDCIQGRNNLDDAMKSCVTNNALLDEQWMKECATGPIGRRLLAAAGLRTASLKPPLDFVPWIMIDGERNSDAYYDLTENLCKKLKPAPDECVVYMQNSKAH</sequence>
<dbReference type="InterPro" id="IPR004911">
    <property type="entry name" value="Interferon-induced_GILT"/>
</dbReference>
<dbReference type="GO" id="GO:0016671">
    <property type="term" value="F:oxidoreductase activity, acting on a sulfur group of donors, disulfide as acceptor"/>
    <property type="evidence" value="ECO:0007669"/>
    <property type="project" value="InterPro"/>
</dbReference>
<proteinExistence type="inferred from homology"/>
<protein>
    <submittedName>
        <fullName evidence="4">Gamma interferon inducible lysosomal thiol reductase</fullName>
    </submittedName>
</protein>
<dbReference type="WBParaSite" id="ACAC_0000913401-mRNA-1">
    <property type="protein sequence ID" value="ACAC_0000913401-mRNA-1"/>
    <property type="gene ID" value="ACAC_0000913401"/>
</dbReference>
<keyword evidence="3" id="KW-1185">Reference proteome</keyword>
<dbReference type="STRING" id="6313.A0A0K0DE87"/>
<dbReference type="PANTHER" id="PTHR13234:SF70">
    <property type="entry name" value="GILT-LIKE PROTEIN C02D5.2"/>
    <property type="match status" value="1"/>
</dbReference>
<reference evidence="3" key="1">
    <citation type="submission" date="2012-09" db="EMBL/GenBank/DDBJ databases">
        <authorList>
            <person name="Martin A.A."/>
        </authorList>
    </citation>
    <scope>NUCLEOTIDE SEQUENCE</scope>
</reference>
<evidence type="ECO:0000256" key="1">
    <source>
        <dbReference type="ARBA" id="ARBA00005679"/>
    </source>
</evidence>
<name>A0A0K0DE87_ANGCA</name>
<evidence type="ECO:0000313" key="4">
    <source>
        <dbReference type="WBParaSite" id="ACAC_0000913401-mRNA-1"/>
    </source>
</evidence>
<evidence type="ECO:0000256" key="2">
    <source>
        <dbReference type="ARBA" id="ARBA00023180"/>
    </source>
</evidence>
<keyword evidence="2" id="KW-0325">Glycoprotein</keyword>
<reference evidence="4" key="2">
    <citation type="submission" date="2017-02" db="UniProtKB">
        <authorList>
            <consortium name="WormBaseParasite"/>
        </authorList>
    </citation>
    <scope>IDENTIFICATION</scope>
</reference>
<dbReference type="Pfam" id="PF03227">
    <property type="entry name" value="GILT"/>
    <property type="match status" value="1"/>
</dbReference>
<dbReference type="PANTHER" id="PTHR13234">
    <property type="entry name" value="GAMMA-INTERFERON INDUCIBLE LYSOSOMAL THIOL REDUCTASE GILT"/>
    <property type="match status" value="1"/>
</dbReference>